<evidence type="ECO:0000256" key="5">
    <source>
        <dbReference type="ARBA" id="ARBA00006654"/>
    </source>
</evidence>
<dbReference type="InterPro" id="IPR006311">
    <property type="entry name" value="TAT_signal"/>
</dbReference>
<comment type="subcellular location">
    <subcellularLocation>
        <location evidence="4">Cell envelope</location>
    </subcellularLocation>
</comment>
<evidence type="ECO:0000256" key="9">
    <source>
        <dbReference type="ARBA" id="ARBA00022801"/>
    </source>
</evidence>
<dbReference type="PANTHER" id="PTHR11575:SF6">
    <property type="entry name" value="2',3'-CYCLIC-NUCLEOTIDE 2'-PHOSPHODIESTERASE_3'-NUCLEOTIDASE"/>
    <property type="match status" value="1"/>
</dbReference>
<dbReference type="InterPro" id="IPR006179">
    <property type="entry name" value="5_nucleotidase/apyrase"/>
</dbReference>
<dbReference type="InterPro" id="IPR029052">
    <property type="entry name" value="Metallo-depent_PP-like"/>
</dbReference>
<dbReference type="Pfam" id="PF02872">
    <property type="entry name" value="5_nucleotid_C"/>
    <property type="match status" value="1"/>
</dbReference>
<keyword evidence="9 11" id="KW-0378">Hydrolase</keyword>
<evidence type="ECO:0000256" key="6">
    <source>
        <dbReference type="ARBA" id="ARBA00022723"/>
    </source>
</evidence>
<dbReference type="Pfam" id="PF00149">
    <property type="entry name" value="Metallophos"/>
    <property type="match status" value="1"/>
</dbReference>
<dbReference type="Gene3D" id="3.90.780.10">
    <property type="entry name" value="5'-Nucleotidase, C-terminal domain"/>
    <property type="match status" value="1"/>
</dbReference>
<keyword evidence="10" id="KW-0511">Multifunctional enzyme</keyword>
<evidence type="ECO:0000256" key="1">
    <source>
        <dbReference type="ARBA" id="ARBA00000527"/>
    </source>
</evidence>
<dbReference type="InterPro" id="IPR041827">
    <property type="entry name" value="CpdB_N"/>
</dbReference>
<keyword evidence="15" id="KW-1185">Reference proteome</keyword>
<dbReference type="InterPro" id="IPR019546">
    <property type="entry name" value="TAT_signal_bac_arc"/>
</dbReference>
<dbReference type="InterPro" id="IPR004843">
    <property type="entry name" value="Calcineurin-like_PHP"/>
</dbReference>
<evidence type="ECO:0000259" key="12">
    <source>
        <dbReference type="Pfam" id="PF00149"/>
    </source>
</evidence>
<dbReference type="NCBIfam" id="TIGR01409">
    <property type="entry name" value="TAT_signal_seq"/>
    <property type="match status" value="1"/>
</dbReference>
<dbReference type="CDD" id="cd07410">
    <property type="entry name" value="MPP_CpdB_N"/>
    <property type="match status" value="1"/>
</dbReference>
<dbReference type="InterPro" id="IPR006146">
    <property type="entry name" value="5'-Nucleotdase_CS"/>
</dbReference>
<dbReference type="Gene3D" id="3.60.21.10">
    <property type="match status" value="1"/>
</dbReference>
<comment type="catalytic activity">
    <reaction evidence="1">
        <text>a ribonucleoside 3'-phosphate + H2O = a ribonucleoside + phosphate</text>
        <dbReference type="Rhea" id="RHEA:10144"/>
        <dbReference type="ChEBI" id="CHEBI:13197"/>
        <dbReference type="ChEBI" id="CHEBI:15377"/>
        <dbReference type="ChEBI" id="CHEBI:18254"/>
        <dbReference type="ChEBI" id="CHEBI:43474"/>
        <dbReference type="EC" id="3.1.3.6"/>
    </reaction>
</comment>
<evidence type="ECO:0000256" key="3">
    <source>
        <dbReference type="ARBA" id="ARBA00001968"/>
    </source>
</evidence>
<comment type="catalytic activity">
    <reaction evidence="2">
        <text>a nucleoside 2',3'-cyclic phosphate + H2O = a nucleoside 3'-phosphate + H(+)</text>
        <dbReference type="Rhea" id="RHEA:19621"/>
        <dbReference type="ChEBI" id="CHEBI:15377"/>
        <dbReference type="ChEBI" id="CHEBI:15378"/>
        <dbReference type="ChEBI" id="CHEBI:66949"/>
        <dbReference type="ChEBI" id="CHEBI:66954"/>
        <dbReference type="EC" id="3.1.4.16"/>
    </reaction>
</comment>
<keyword evidence="6" id="KW-0479">Metal-binding</keyword>
<dbReference type="SUPFAM" id="SSF55816">
    <property type="entry name" value="5'-nucleotidase (syn. UDP-sugar hydrolase), C-terminal domain"/>
    <property type="match status" value="1"/>
</dbReference>
<dbReference type="SUPFAM" id="SSF56300">
    <property type="entry name" value="Metallo-dependent phosphatases"/>
    <property type="match status" value="1"/>
</dbReference>
<evidence type="ECO:0000256" key="7">
    <source>
        <dbReference type="ARBA" id="ARBA00022729"/>
    </source>
</evidence>
<dbReference type="EMBL" id="CP108341">
    <property type="protein sequence ID" value="WTW26501.1"/>
    <property type="molecule type" value="Genomic_DNA"/>
</dbReference>
<dbReference type="PANTHER" id="PTHR11575">
    <property type="entry name" value="5'-NUCLEOTIDASE-RELATED"/>
    <property type="match status" value="1"/>
</dbReference>
<organism evidence="14 15">
    <name type="scientific">Streptomyces purpurascens</name>
    <dbReference type="NCBI Taxonomy" id="1924"/>
    <lineage>
        <taxon>Bacteria</taxon>
        <taxon>Bacillati</taxon>
        <taxon>Actinomycetota</taxon>
        <taxon>Actinomycetes</taxon>
        <taxon>Kitasatosporales</taxon>
        <taxon>Streptomycetaceae</taxon>
        <taxon>Streptomyces</taxon>
    </lineage>
</organism>
<name>A0ABZ1MF02_STREF</name>
<evidence type="ECO:0000256" key="11">
    <source>
        <dbReference type="RuleBase" id="RU362119"/>
    </source>
</evidence>
<dbReference type="RefSeq" id="WP_189728901.1">
    <property type="nucleotide sequence ID" value="NZ_BMUK01000016.1"/>
</dbReference>
<keyword evidence="8 11" id="KW-0547">Nucleotide-binding</keyword>
<keyword evidence="7" id="KW-0732">Signal</keyword>
<reference evidence="14 15" key="1">
    <citation type="submission" date="2022-10" db="EMBL/GenBank/DDBJ databases">
        <title>The complete genomes of actinobacterial strains from the NBC collection.</title>
        <authorList>
            <person name="Joergensen T.S."/>
            <person name="Alvarez Arevalo M."/>
            <person name="Sterndorff E.B."/>
            <person name="Faurdal D."/>
            <person name="Vuksanovic O."/>
            <person name="Mourched A.-S."/>
            <person name="Charusanti P."/>
            <person name="Shaw S."/>
            <person name="Blin K."/>
            <person name="Weber T."/>
        </authorList>
    </citation>
    <scope>NUCLEOTIDE SEQUENCE [LARGE SCALE GENOMIC DNA]</scope>
    <source>
        <strain evidence="14 15">NBC_00017</strain>
    </source>
</reference>
<dbReference type="PROSITE" id="PS51318">
    <property type="entry name" value="TAT"/>
    <property type="match status" value="1"/>
</dbReference>
<evidence type="ECO:0000256" key="8">
    <source>
        <dbReference type="ARBA" id="ARBA00022741"/>
    </source>
</evidence>
<protein>
    <submittedName>
        <fullName evidence="14">5'-nucleotidase C-terminal domain-containing protein</fullName>
    </submittedName>
</protein>
<accession>A0ABZ1MF02</accession>
<comment type="cofactor">
    <cofactor evidence="3">
        <name>a divalent metal cation</name>
        <dbReference type="ChEBI" id="CHEBI:60240"/>
    </cofactor>
</comment>
<gene>
    <name evidence="14" type="ORF">OHU35_10840</name>
</gene>
<feature type="domain" description="5'-Nucleotidase C-terminal" evidence="13">
    <location>
        <begin position="377"/>
        <end position="556"/>
    </location>
</feature>
<evidence type="ECO:0000256" key="2">
    <source>
        <dbReference type="ARBA" id="ARBA00001730"/>
    </source>
</evidence>
<evidence type="ECO:0000256" key="10">
    <source>
        <dbReference type="ARBA" id="ARBA00023268"/>
    </source>
</evidence>
<comment type="similarity">
    <text evidence="5 11">Belongs to the 5'-nucleotidase family.</text>
</comment>
<dbReference type="InterPro" id="IPR008334">
    <property type="entry name" value="5'-Nucleotdase_C"/>
</dbReference>
<sequence>MPLNRRKFLEKSAVTGAGVALAGAVTAPGAQAAEARGGTKRGVKRYAFTVMGTTDLHGNVFNWDYFTDKEFDDKDHNDIGLAKISTLVNRIREEKGRRNTLLIDAGDTIQGTQLSYYYAKVDPITAKGGPVHPMAQAMNAMDYDAAALGNHEFNYGIPVLRKFEQQCRFPLLGANALDAKTLRPAFAPYSMHRLRTPFGRDVKVAVLGLTNPGIAIWDKANVQGKMTFPGLEEQAAKWVPKLRSMGADVVIVSAHSGSSGTSSYGDQLPYIENAAGLVAEQVPGIDAILVGHAHTEIPEYFVTNKKTGQQVVLSEPLKWGQRLTLFDFELVWAKGCWKVEKVGAKVLNSNTVEEDRKIVRLLSDEHEKVVAYVNQVIGTNAAEMTSAEAPYKDVAIIDLINHIQADTVKQALAGTEHASLPVLSQAACFSRSARIPAGEVTIRDVAGLYVFENTLEARLMTGAQMKAYLEFSANYFVQTAPGAQVDPAKLTNANGTPDYNYDVVSGLAYEIDIAEPAGSRVTNVRFEGQPLADDAKFVFAVNNYRANGGGNFPHVAASQLLWSNSDEIRNTMIAWVKAKGAVDPAEFAAVDWKLTRNGTPVF</sequence>
<dbReference type="PROSITE" id="PS00786">
    <property type="entry name" value="5_NUCLEOTIDASE_2"/>
    <property type="match status" value="1"/>
</dbReference>
<dbReference type="InterPro" id="IPR036907">
    <property type="entry name" value="5'-Nucleotdase_C_sf"/>
</dbReference>
<evidence type="ECO:0000313" key="15">
    <source>
        <dbReference type="Proteomes" id="UP001621512"/>
    </source>
</evidence>
<proteinExistence type="inferred from homology"/>
<evidence type="ECO:0000256" key="4">
    <source>
        <dbReference type="ARBA" id="ARBA00004196"/>
    </source>
</evidence>
<feature type="domain" description="Calcineurin-like phosphoesterase" evidence="12">
    <location>
        <begin position="49"/>
        <end position="295"/>
    </location>
</feature>
<dbReference type="PRINTS" id="PR01607">
    <property type="entry name" value="APYRASEFAMLY"/>
</dbReference>
<dbReference type="Proteomes" id="UP001621512">
    <property type="component" value="Chromosome"/>
</dbReference>
<evidence type="ECO:0000313" key="14">
    <source>
        <dbReference type="EMBL" id="WTW26501.1"/>
    </source>
</evidence>
<evidence type="ECO:0000259" key="13">
    <source>
        <dbReference type="Pfam" id="PF02872"/>
    </source>
</evidence>